<dbReference type="CDD" id="cd00338">
    <property type="entry name" value="Ser_Recombinase"/>
    <property type="match status" value="1"/>
</dbReference>
<dbReference type="Pfam" id="PF00239">
    <property type="entry name" value="Resolvase"/>
    <property type="match status" value="1"/>
</dbReference>
<evidence type="ECO:0000259" key="1">
    <source>
        <dbReference type="PROSITE" id="PS51737"/>
    </source>
</evidence>
<dbReference type="PANTHER" id="PTHR30461">
    <property type="entry name" value="DNA-INVERTASE FROM LAMBDOID PROPHAGE"/>
    <property type="match status" value="1"/>
</dbReference>
<dbReference type="InterPro" id="IPR036162">
    <property type="entry name" value="Resolvase-like_N_sf"/>
</dbReference>
<protein>
    <submittedName>
        <fullName evidence="2">Recombinase family protein</fullName>
    </submittedName>
</protein>
<dbReference type="EMBL" id="JACXRZ010000027">
    <property type="protein sequence ID" value="MBD3147227.1"/>
    <property type="molecule type" value="Genomic_DNA"/>
</dbReference>
<accession>A0ABR8LC14</accession>
<comment type="caution">
    <text evidence="2">The sequence shown here is derived from an EMBL/GenBank/DDBJ whole genome shotgun (WGS) entry which is preliminary data.</text>
</comment>
<proteinExistence type="predicted"/>
<dbReference type="InterPro" id="IPR011109">
    <property type="entry name" value="DNA_bind_recombinase_dom"/>
</dbReference>
<dbReference type="Gene3D" id="3.40.50.1390">
    <property type="entry name" value="Resolvase, N-terminal catalytic domain"/>
    <property type="match status" value="1"/>
</dbReference>
<organism evidence="2 3">
    <name type="scientific">Microbispora bryophytorum subsp. camponoti</name>
    <dbReference type="NCBI Taxonomy" id="1677852"/>
    <lineage>
        <taxon>Bacteria</taxon>
        <taxon>Bacillati</taxon>
        <taxon>Actinomycetota</taxon>
        <taxon>Actinomycetes</taxon>
        <taxon>Streptosporangiales</taxon>
        <taxon>Streptosporangiaceae</taxon>
        <taxon>Microbispora</taxon>
    </lineage>
</organism>
<dbReference type="InterPro" id="IPR006119">
    <property type="entry name" value="Resolv_N"/>
</dbReference>
<dbReference type="RefSeq" id="WP_191054441.1">
    <property type="nucleotide sequence ID" value="NZ_JACXRZ010000027.1"/>
</dbReference>
<reference evidence="2 3" key="1">
    <citation type="submission" date="2020-09" db="EMBL/GenBank/DDBJ databases">
        <title>Actinomycete isolated from the Camponotus japonicus Mayr.</title>
        <authorList>
            <person name="Gong X."/>
        </authorList>
    </citation>
    <scope>NUCLEOTIDE SEQUENCE [LARGE SCALE GENOMIC DNA]</scope>
    <source>
        <strain evidence="2 3">2C-HV3</strain>
    </source>
</reference>
<evidence type="ECO:0000313" key="3">
    <source>
        <dbReference type="Proteomes" id="UP000653231"/>
    </source>
</evidence>
<dbReference type="SMART" id="SM00857">
    <property type="entry name" value="Resolvase"/>
    <property type="match status" value="1"/>
</dbReference>
<feature type="domain" description="Recombinase" evidence="1">
    <location>
        <begin position="172"/>
        <end position="282"/>
    </location>
</feature>
<dbReference type="PANTHER" id="PTHR30461:SF23">
    <property type="entry name" value="DNA RECOMBINASE-RELATED"/>
    <property type="match status" value="1"/>
</dbReference>
<dbReference type="Pfam" id="PF07508">
    <property type="entry name" value="Recombinase"/>
    <property type="match status" value="1"/>
</dbReference>
<evidence type="ECO:0000313" key="2">
    <source>
        <dbReference type="EMBL" id="MBD3147227.1"/>
    </source>
</evidence>
<keyword evidence="3" id="KW-1185">Reference proteome</keyword>
<sequence length="505" mass="57570">MTERSALVPVVSYARISADTKRDGHGVKDQHKVNRETAARHGWTVVHQFTDNDKSAAKLDVVRDAFEDMLKALKAGKLPDGTEIRGVVVVADDRLARRPGDYERFLDAFTHNEDFVFADAKQEIDLYNEDAETMGLIGVVFSKKEVRRIARRTRQGHRRRAEQGIPVGGHRPFGWKWDRVTLEPAEAELIRSAAQQFIAGRSLGSIANEWRRNGVLTPRGNLWITKTIKAMLGHARNCGWRELHGELVRDESGNPVVGTWQPIITPEQWMTIRALLDARKGKRLDNNGAIVGVLPQDYRDHRYLLTGILRCGREKEGGGICNKLLRVKTYNGRRPWGYVCESPAAGGCSGVGRRGDLVDFFISELVISKMEEAQFAEAEQDGEWSNAEEYENAKERLEVMTRQWEEGKVSNEHYFRMLPRLEKAVSRLRAEEARFKASAERRHARSRIDVAEIRRRWYLPEEEGGLPLSQKRAHIREALHAVIVHPSGKGRKPFNPDLLEPIWRE</sequence>
<dbReference type="Proteomes" id="UP000653231">
    <property type="component" value="Unassembled WGS sequence"/>
</dbReference>
<dbReference type="Gene3D" id="3.90.1750.20">
    <property type="entry name" value="Putative Large Serine Recombinase, Chain B, Domain 2"/>
    <property type="match status" value="1"/>
</dbReference>
<dbReference type="InterPro" id="IPR038109">
    <property type="entry name" value="DNA_bind_recomb_sf"/>
</dbReference>
<dbReference type="InterPro" id="IPR050639">
    <property type="entry name" value="SSR_resolvase"/>
</dbReference>
<dbReference type="SUPFAM" id="SSF53041">
    <property type="entry name" value="Resolvase-like"/>
    <property type="match status" value="1"/>
</dbReference>
<dbReference type="PROSITE" id="PS51737">
    <property type="entry name" value="RECOMBINASE_DNA_BIND"/>
    <property type="match status" value="1"/>
</dbReference>
<gene>
    <name evidence="2" type="ORF">IEQ31_29155</name>
</gene>
<name>A0ABR8LC14_9ACTN</name>